<feature type="region of interest" description="Disordered" evidence="1">
    <location>
        <begin position="130"/>
        <end position="158"/>
    </location>
</feature>
<reference evidence="2" key="1">
    <citation type="submission" date="2023-02" db="EMBL/GenBank/DDBJ databases">
        <title>Identification and recombinant expression of a fungal hydrolase from Papiliotrema laurentii that hydrolyzes apple cutin and clears colloidal polyester polyurethane.</title>
        <authorList>
            <consortium name="DOE Joint Genome Institute"/>
            <person name="Roman V.A."/>
            <person name="Bojanowski C."/>
            <person name="Crable B.R."/>
            <person name="Wagner D.N."/>
            <person name="Hung C.S."/>
            <person name="Nadeau L.J."/>
            <person name="Schratz L."/>
            <person name="Haridas S."/>
            <person name="Pangilinan J."/>
            <person name="Lipzen A."/>
            <person name="Na H."/>
            <person name="Yan M."/>
            <person name="Ng V."/>
            <person name="Grigoriev I.V."/>
            <person name="Spatafora J.W."/>
            <person name="Barlow D."/>
            <person name="Biffinger J."/>
            <person name="Kelley-Loughnane N."/>
            <person name="Varaljay V.A."/>
            <person name="Crookes-Goodson W.J."/>
        </authorList>
    </citation>
    <scope>NUCLEOTIDE SEQUENCE</scope>
    <source>
        <strain evidence="2">5307AH</strain>
    </source>
</reference>
<dbReference type="AlphaFoldDB" id="A0AAD9LAB8"/>
<evidence type="ECO:0000313" key="2">
    <source>
        <dbReference type="EMBL" id="KAK1928044.1"/>
    </source>
</evidence>
<keyword evidence="3" id="KW-1185">Reference proteome</keyword>
<dbReference type="Proteomes" id="UP001182556">
    <property type="component" value="Unassembled WGS sequence"/>
</dbReference>
<sequence length="158" mass="17651">MRVETYLIFTGCVGIIEGTDTEPLQAVPEGTAAETAHSATEQTESERLPEGVRAGSCQPATNTDPQVREAWEKWSMREGLSQGVIRSTVSRGWFAEIYDKRSAREMWESIAALQPTNTDTMSIRRAIALEEHRHNARRQRGPGGATRDSTRKTNYRKG</sequence>
<protein>
    <submittedName>
        <fullName evidence="2">Uncharacterized protein</fullName>
    </submittedName>
</protein>
<proteinExistence type="predicted"/>
<evidence type="ECO:0000256" key="1">
    <source>
        <dbReference type="SAM" id="MobiDB-lite"/>
    </source>
</evidence>
<gene>
    <name evidence="2" type="ORF">DB88DRAFT_62383</name>
</gene>
<feature type="region of interest" description="Disordered" evidence="1">
    <location>
        <begin position="30"/>
        <end position="65"/>
    </location>
</feature>
<comment type="caution">
    <text evidence="2">The sequence shown here is derived from an EMBL/GenBank/DDBJ whole genome shotgun (WGS) entry which is preliminary data.</text>
</comment>
<dbReference type="EMBL" id="JAODAN010000001">
    <property type="protein sequence ID" value="KAK1928044.1"/>
    <property type="molecule type" value="Genomic_DNA"/>
</dbReference>
<accession>A0AAD9LAB8</accession>
<organism evidence="2 3">
    <name type="scientific">Papiliotrema laurentii</name>
    <name type="common">Cryptococcus laurentii</name>
    <dbReference type="NCBI Taxonomy" id="5418"/>
    <lineage>
        <taxon>Eukaryota</taxon>
        <taxon>Fungi</taxon>
        <taxon>Dikarya</taxon>
        <taxon>Basidiomycota</taxon>
        <taxon>Agaricomycotina</taxon>
        <taxon>Tremellomycetes</taxon>
        <taxon>Tremellales</taxon>
        <taxon>Rhynchogastremaceae</taxon>
        <taxon>Papiliotrema</taxon>
    </lineage>
</organism>
<evidence type="ECO:0000313" key="3">
    <source>
        <dbReference type="Proteomes" id="UP001182556"/>
    </source>
</evidence>
<name>A0AAD9LAB8_PAPLA</name>